<sequence length="36" mass="4413">MTRHRTLALCSRQRLVYYSYVRLPYHSHQAINNCNF</sequence>
<dbReference type="EMBL" id="CM004401">
    <property type="protein sequence ID" value="OAY28239.1"/>
    <property type="molecule type" value="Genomic_DNA"/>
</dbReference>
<accession>A0A2C9UE69</accession>
<reference evidence="1" key="1">
    <citation type="submission" date="2016-02" db="EMBL/GenBank/DDBJ databases">
        <title>WGS assembly of Manihot esculenta.</title>
        <authorList>
            <person name="Bredeson J.V."/>
            <person name="Prochnik S.E."/>
            <person name="Lyons J.B."/>
            <person name="Schmutz J."/>
            <person name="Grimwood J."/>
            <person name="Vrebalov J."/>
            <person name="Bart R.S."/>
            <person name="Amuge T."/>
            <person name="Ferguson M.E."/>
            <person name="Green R."/>
            <person name="Putnam N."/>
            <person name="Stites J."/>
            <person name="Rounsley S."/>
            <person name="Rokhsar D.S."/>
        </authorList>
    </citation>
    <scope>NUCLEOTIDE SEQUENCE [LARGE SCALE GENOMIC DNA]</scope>
    <source>
        <tissue evidence="1">Leaf</tissue>
    </source>
</reference>
<gene>
    <name evidence="1" type="ORF">MANES_15G052200</name>
</gene>
<name>A0A2C9UE69_MANES</name>
<protein>
    <submittedName>
        <fullName evidence="1">Uncharacterized protein</fullName>
    </submittedName>
</protein>
<evidence type="ECO:0000313" key="1">
    <source>
        <dbReference type="EMBL" id="OAY28239.1"/>
    </source>
</evidence>
<organism evidence="1">
    <name type="scientific">Manihot esculenta</name>
    <name type="common">Cassava</name>
    <name type="synonym">Jatropha manihot</name>
    <dbReference type="NCBI Taxonomy" id="3983"/>
    <lineage>
        <taxon>Eukaryota</taxon>
        <taxon>Viridiplantae</taxon>
        <taxon>Streptophyta</taxon>
        <taxon>Embryophyta</taxon>
        <taxon>Tracheophyta</taxon>
        <taxon>Spermatophyta</taxon>
        <taxon>Magnoliopsida</taxon>
        <taxon>eudicotyledons</taxon>
        <taxon>Gunneridae</taxon>
        <taxon>Pentapetalae</taxon>
        <taxon>rosids</taxon>
        <taxon>fabids</taxon>
        <taxon>Malpighiales</taxon>
        <taxon>Euphorbiaceae</taxon>
        <taxon>Crotonoideae</taxon>
        <taxon>Manihoteae</taxon>
        <taxon>Manihot</taxon>
    </lineage>
</organism>
<proteinExistence type="predicted"/>
<dbReference type="AlphaFoldDB" id="A0A2C9UE69"/>